<protein>
    <recommendedName>
        <fullName evidence="4">DUF1444 family protein</fullName>
    </recommendedName>
</protein>
<evidence type="ECO:0000313" key="3">
    <source>
        <dbReference type="Proteomes" id="UP001606134"/>
    </source>
</evidence>
<keyword evidence="1" id="KW-0472">Membrane</keyword>
<dbReference type="Proteomes" id="UP001606134">
    <property type="component" value="Unassembled WGS sequence"/>
</dbReference>
<organism evidence="2 3">
    <name type="scientific">Pelomonas candidula</name>
    <dbReference type="NCBI Taxonomy" id="3299025"/>
    <lineage>
        <taxon>Bacteria</taxon>
        <taxon>Pseudomonadati</taxon>
        <taxon>Pseudomonadota</taxon>
        <taxon>Betaproteobacteria</taxon>
        <taxon>Burkholderiales</taxon>
        <taxon>Sphaerotilaceae</taxon>
        <taxon>Roseateles</taxon>
    </lineage>
</organism>
<dbReference type="EMBL" id="JBIGIC010000001">
    <property type="protein sequence ID" value="MFG6485501.1"/>
    <property type="molecule type" value="Genomic_DNA"/>
</dbReference>
<gene>
    <name evidence="2" type="ORF">ACG04R_02385</name>
</gene>
<evidence type="ECO:0000256" key="1">
    <source>
        <dbReference type="SAM" id="Phobius"/>
    </source>
</evidence>
<feature type="transmembrane region" description="Helical" evidence="1">
    <location>
        <begin position="25"/>
        <end position="57"/>
    </location>
</feature>
<proteinExistence type="predicted"/>
<dbReference type="RefSeq" id="WP_394406170.1">
    <property type="nucleotide sequence ID" value="NZ_JBIGIC010000001.1"/>
</dbReference>
<reference evidence="2 3" key="1">
    <citation type="submission" date="2024-08" db="EMBL/GenBank/DDBJ databases">
        <authorList>
            <person name="Lu H."/>
        </authorList>
    </citation>
    <scope>NUCLEOTIDE SEQUENCE [LARGE SCALE GENOMIC DNA]</scope>
    <source>
        <strain evidence="2 3">BYS78W</strain>
    </source>
</reference>
<name>A0ABW7H6I4_9BURK</name>
<keyword evidence="1" id="KW-0812">Transmembrane</keyword>
<feature type="transmembrane region" description="Helical" evidence="1">
    <location>
        <begin position="77"/>
        <end position="97"/>
    </location>
</feature>
<keyword evidence="1" id="KW-1133">Transmembrane helix</keyword>
<comment type="caution">
    <text evidence="2">The sequence shown here is derived from an EMBL/GenBank/DDBJ whole genome shotgun (WGS) entry which is preliminary data.</text>
</comment>
<keyword evidence="3" id="KW-1185">Reference proteome</keyword>
<evidence type="ECO:0008006" key="4">
    <source>
        <dbReference type="Google" id="ProtNLM"/>
    </source>
</evidence>
<sequence length="337" mass="35834">MDATTDELDELLVRDAQLQALVTPVWVLAALTVAATLGLVVHAAAMSVTCWIGSWLVGPWVISRAAPLLRTPPLLKYLLFLSCAMPPLSLAAPLYLWRACRSTRDEVQTRVRERQARARRRASAPGAAPAAAPTVATANVAAPVAPVQAALPVLRAVSAGMGDGRELEFRIADPAAAAKAPGASLPPLRSALDMFAVGYHVDAGSHWTSFTRDDMKAAGLDLNALHRQALSNLMKLVKGQPGLRLVEGHAYNGVLLDGDHEACLVLLDGIWEALFADKTPNGAVVSIPTRDVLAFCDARSAEGIAALREANARLKDAKGAVFQGLLLRRDGRWSVLD</sequence>
<accession>A0ABW7H6I4</accession>
<evidence type="ECO:0000313" key="2">
    <source>
        <dbReference type="EMBL" id="MFG6485501.1"/>
    </source>
</evidence>